<organism evidence="1 2">
    <name type="scientific">Austropuccinia psidii MF-1</name>
    <dbReference type="NCBI Taxonomy" id="1389203"/>
    <lineage>
        <taxon>Eukaryota</taxon>
        <taxon>Fungi</taxon>
        <taxon>Dikarya</taxon>
        <taxon>Basidiomycota</taxon>
        <taxon>Pucciniomycotina</taxon>
        <taxon>Pucciniomycetes</taxon>
        <taxon>Pucciniales</taxon>
        <taxon>Sphaerophragmiaceae</taxon>
        <taxon>Austropuccinia</taxon>
    </lineage>
</organism>
<protein>
    <submittedName>
        <fullName evidence="1">Uncharacterized protein</fullName>
    </submittedName>
</protein>
<proteinExistence type="predicted"/>
<sequence>MHLFSPEIQWCQYQMVTSTFHLVIKACHPEDSSRLKEKCQSQIPMKPSSNHWLFSFTLFPQWNNFSSFSRDIQEEVPRQFAKSQCSINPPWQPHSFNKVWIHQDLYFQSPWEVHSTQFISQFGKVYTSS</sequence>
<reference evidence="1" key="1">
    <citation type="submission" date="2021-03" db="EMBL/GenBank/DDBJ databases">
        <title>Draft genome sequence of rust myrtle Austropuccinia psidii MF-1, a brazilian biotype.</title>
        <authorList>
            <person name="Quecine M.C."/>
            <person name="Pachon D.M.R."/>
            <person name="Bonatelli M.L."/>
            <person name="Correr F.H."/>
            <person name="Franceschini L.M."/>
            <person name="Leite T.F."/>
            <person name="Margarido G.R.A."/>
            <person name="Almeida C.A."/>
            <person name="Ferrarezi J.A."/>
            <person name="Labate C.A."/>
        </authorList>
    </citation>
    <scope>NUCLEOTIDE SEQUENCE</scope>
    <source>
        <strain evidence="1">MF-1</strain>
    </source>
</reference>
<accession>A0A9Q3JD65</accession>
<name>A0A9Q3JD65_9BASI</name>
<gene>
    <name evidence="1" type="ORF">O181_099306</name>
</gene>
<comment type="caution">
    <text evidence="1">The sequence shown here is derived from an EMBL/GenBank/DDBJ whole genome shotgun (WGS) entry which is preliminary data.</text>
</comment>
<dbReference type="AlphaFoldDB" id="A0A9Q3JD65"/>
<dbReference type="EMBL" id="AVOT02068328">
    <property type="protein sequence ID" value="MBW0559591.1"/>
    <property type="molecule type" value="Genomic_DNA"/>
</dbReference>
<evidence type="ECO:0000313" key="1">
    <source>
        <dbReference type="EMBL" id="MBW0559591.1"/>
    </source>
</evidence>
<keyword evidence="2" id="KW-1185">Reference proteome</keyword>
<evidence type="ECO:0000313" key="2">
    <source>
        <dbReference type="Proteomes" id="UP000765509"/>
    </source>
</evidence>
<dbReference type="Proteomes" id="UP000765509">
    <property type="component" value="Unassembled WGS sequence"/>
</dbReference>